<gene>
    <name evidence="1" type="ORF">B0H17DRAFT_1145309</name>
</gene>
<dbReference type="AlphaFoldDB" id="A0AAD7G5T3"/>
<reference evidence="1" key="1">
    <citation type="submission" date="2023-03" db="EMBL/GenBank/DDBJ databases">
        <title>Massive genome expansion in bonnet fungi (Mycena s.s.) driven by repeated elements and novel gene families across ecological guilds.</title>
        <authorList>
            <consortium name="Lawrence Berkeley National Laboratory"/>
            <person name="Harder C.B."/>
            <person name="Miyauchi S."/>
            <person name="Viragh M."/>
            <person name="Kuo A."/>
            <person name="Thoen E."/>
            <person name="Andreopoulos B."/>
            <person name="Lu D."/>
            <person name="Skrede I."/>
            <person name="Drula E."/>
            <person name="Henrissat B."/>
            <person name="Morin E."/>
            <person name="Kohler A."/>
            <person name="Barry K."/>
            <person name="LaButti K."/>
            <person name="Morin E."/>
            <person name="Salamov A."/>
            <person name="Lipzen A."/>
            <person name="Mereny Z."/>
            <person name="Hegedus B."/>
            <person name="Baldrian P."/>
            <person name="Stursova M."/>
            <person name="Weitz H."/>
            <person name="Taylor A."/>
            <person name="Grigoriev I.V."/>
            <person name="Nagy L.G."/>
            <person name="Martin F."/>
            <person name="Kauserud H."/>
        </authorList>
    </citation>
    <scope>NUCLEOTIDE SEQUENCE</scope>
    <source>
        <strain evidence="1">CBHHK067</strain>
    </source>
</reference>
<keyword evidence="2" id="KW-1185">Reference proteome</keyword>
<organism evidence="1 2">
    <name type="scientific">Mycena rosella</name>
    <name type="common">Pink bonnet</name>
    <name type="synonym">Agaricus rosellus</name>
    <dbReference type="NCBI Taxonomy" id="1033263"/>
    <lineage>
        <taxon>Eukaryota</taxon>
        <taxon>Fungi</taxon>
        <taxon>Dikarya</taxon>
        <taxon>Basidiomycota</taxon>
        <taxon>Agaricomycotina</taxon>
        <taxon>Agaricomycetes</taxon>
        <taxon>Agaricomycetidae</taxon>
        <taxon>Agaricales</taxon>
        <taxon>Marasmiineae</taxon>
        <taxon>Mycenaceae</taxon>
        <taxon>Mycena</taxon>
    </lineage>
</organism>
<proteinExistence type="predicted"/>
<comment type="caution">
    <text evidence="1">The sequence shown here is derived from an EMBL/GenBank/DDBJ whole genome shotgun (WGS) entry which is preliminary data.</text>
</comment>
<evidence type="ECO:0000313" key="1">
    <source>
        <dbReference type="EMBL" id="KAJ7659492.1"/>
    </source>
</evidence>
<accession>A0AAD7G5T3</accession>
<evidence type="ECO:0000313" key="2">
    <source>
        <dbReference type="Proteomes" id="UP001221757"/>
    </source>
</evidence>
<protein>
    <submittedName>
        <fullName evidence="1">Uncharacterized protein</fullName>
    </submittedName>
</protein>
<sequence length="169" mass="18659">MYGLDGIVVTTSHARDSFNPVSQWSNCDELIGDEDSRNLNTPVKGTVFHDVERWDVRKATVKAIGDISLLGCRCLVWVTTTQAMPQATPRPPASPNSNSAQAILIDEVAQLLELHELGDVESTRGSVTVRFTELNLRSSSRFRKFALDTQFQANPEPVVVYSCIISLIP</sequence>
<dbReference type="EMBL" id="JARKIE010000269">
    <property type="protein sequence ID" value="KAJ7659492.1"/>
    <property type="molecule type" value="Genomic_DNA"/>
</dbReference>
<dbReference type="Proteomes" id="UP001221757">
    <property type="component" value="Unassembled WGS sequence"/>
</dbReference>
<name>A0AAD7G5T3_MYCRO</name>